<evidence type="ECO:0000259" key="1">
    <source>
        <dbReference type="Pfam" id="PF13456"/>
    </source>
</evidence>
<dbReference type="GO" id="GO:0004523">
    <property type="term" value="F:RNA-DNA hybrid ribonuclease activity"/>
    <property type="evidence" value="ECO:0007669"/>
    <property type="project" value="InterPro"/>
</dbReference>
<dbReference type="PANTHER" id="PTHR47723">
    <property type="entry name" value="OS05G0353850 PROTEIN"/>
    <property type="match status" value="1"/>
</dbReference>
<dbReference type="Proteomes" id="UP001497516">
    <property type="component" value="Chromosome 3"/>
</dbReference>
<dbReference type="Pfam" id="PF13456">
    <property type="entry name" value="RVT_3"/>
    <property type="match status" value="1"/>
</dbReference>
<dbReference type="AlphaFoldDB" id="A0AAV2DJB4"/>
<name>A0AAV2DJB4_9ROSI</name>
<protein>
    <recommendedName>
        <fullName evidence="1">RNase H type-1 domain-containing protein</fullName>
    </recommendedName>
</protein>
<dbReference type="PANTHER" id="PTHR47723:SF19">
    <property type="entry name" value="POLYNUCLEOTIDYL TRANSFERASE, RIBONUCLEASE H-LIKE SUPERFAMILY PROTEIN"/>
    <property type="match status" value="1"/>
</dbReference>
<evidence type="ECO:0000313" key="3">
    <source>
        <dbReference type="Proteomes" id="UP001497516"/>
    </source>
</evidence>
<dbReference type="InterPro" id="IPR044730">
    <property type="entry name" value="RNase_H-like_dom_plant"/>
</dbReference>
<organism evidence="2 3">
    <name type="scientific">Linum trigynum</name>
    <dbReference type="NCBI Taxonomy" id="586398"/>
    <lineage>
        <taxon>Eukaryota</taxon>
        <taxon>Viridiplantae</taxon>
        <taxon>Streptophyta</taxon>
        <taxon>Embryophyta</taxon>
        <taxon>Tracheophyta</taxon>
        <taxon>Spermatophyta</taxon>
        <taxon>Magnoliopsida</taxon>
        <taxon>eudicotyledons</taxon>
        <taxon>Gunneridae</taxon>
        <taxon>Pentapetalae</taxon>
        <taxon>rosids</taxon>
        <taxon>fabids</taxon>
        <taxon>Malpighiales</taxon>
        <taxon>Linaceae</taxon>
        <taxon>Linum</taxon>
    </lineage>
</organism>
<dbReference type="InterPro" id="IPR012337">
    <property type="entry name" value="RNaseH-like_sf"/>
</dbReference>
<dbReference type="GO" id="GO:0003676">
    <property type="term" value="F:nucleic acid binding"/>
    <property type="evidence" value="ECO:0007669"/>
    <property type="project" value="InterPro"/>
</dbReference>
<dbReference type="InterPro" id="IPR053151">
    <property type="entry name" value="RNase_H-like"/>
</dbReference>
<dbReference type="InterPro" id="IPR036397">
    <property type="entry name" value="RNaseH_sf"/>
</dbReference>
<sequence>MSSGFRIAVDGATSSPTHGAVGIVGFIGGQATFGFGCALPGIIDATTLELLAVRYALLLISCWGWYDHHVQITGDAQTVWERLESNTPHDVRCDAIYREVLYLLTRLPLVSLAYSPREANRVAHIVARNALRYPGISNVLFDYSYMVCL</sequence>
<evidence type="ECO:0000313" key="2">
    <source>
        <dbReference type="EMBL" id="CAL1373372.1"/>
    </source>
</evidence>
<reference evidence="2 3" key="1">
    <citation type="submission" date="2024-04" db="EMBL/GenBank/DDBJ databases">
        <authorList>
            <person name="Fracassetti M."/>
        </authorList>
    </citation>
    <scope>NUCLEOTIDE SEQUENCE [LARGE SCALE GENOMIC DNA]</scope>
</reference>
<dbReference type="InterPro" id="IPR002156">
    <property type="entry name" value="RNaseH_domain"/>
</dbReference>
<accession>A0AAV2DJB4</accession>
<keyword evidence="3" id="KW-1185">Reference proteome</keyword>
<dbReference type="Gene3D" id="3.30.420.10">
    <property type="entry name" value="Ribonuclease H-like superfamily/Ribonuclease H"/>
    <property type="match status" value="1"/>
</dbReference>
<dbReference type="EMBL" id="OZ034816">
    <property type="protein sequence ID" value="CAL1373372.1"/>
    <property type="molecule type" value="Genomic_DNA"/>
</dbReference>
<gene>
    <name evidence="2" type="ORF">LTRI10_LOCUS15303</name>
</gene>
<proteinExistence type="predicted"/>
<dbReference type="CDD" id="cd06222">
    <property type="entry name" value="RNase_H_like"/>
    <property type="match status" value="1"/>
</dbReference>
<feature type="domain" description="RNase H type-1" evidence="1">
    <location>
        <begin position="19"/>
        <end position="130"/>
    </location>
</feature>
<dbReference type="SUPFAM" id="SSF53098">
    <property type="entry name" value="Ribonuclease H-like"/>
    <property type="match status" value="1"/>
</dbReference>